<dbReference type="AlphaFoldDB" id="A0A934QTV4"/>
<accession>A0A934QTV4</accession>
<dbReference type="RefSeq" id="WP_200320489.1">
    <property type="nucleotide sequence ID" value="NZ_JAENJH010000004.1"/>
</dbReference>
<dbReference type="Proteomes" id="UP000635245">
    <property type="component" value="Unassembled WGS sequence"/>
</dbReference>
<proteinExistence type="predicted"/>
<gene>
    <name evidence="2" type="ORF">JHE00_18940</name>
</gene>
<protein>
    <submittedName>
        <fullName evidence="2">Uncharacterized protein</fullName>
    </submittedName>
</protein>
<comment type="caution">
    <text evidence="2">The sequence shown here is derived from an EMBL/GenBank/DDBJ whole genome shotgun (WGS) entry which is preliminary data.</text>
</comment>
<keyword evidence="1" id="KW-0812">Transmembrane</keyword>
<sequence length="51" mass="5823">MSETPESQTSQTPQAPQRRTPLLVLVWLWVGVPFVYGLYELFQKVVQLFGG</sequence>
<organism evidence="2 3">
    <name type="scientific">Prauserella cavernicola</name>
    <dbReference type="NCBI Taxonomy" id="2800127"/>
    <lineage>
        <taxon>Bacteria</taxon>
        <taxon>Bacillati</taxon>
        <taxon>Actinomycetota</taxon>
        <taxon>Actinomycetes</taxon>
        <taxon>Pseudonocardiales</taxon>
        <taxon>Pseudonocardiaceae</taxon>
        <taxon>Prauserella</taxon>
    </lineage>
</organism>
<evidence type="ECO:0000313" key="2">
    <source>
        <dbReference type="EMBL" id="MBK1786410.1"/>
    </source>
</evidence>
<feature type="transmembrane region" description="Helical" evidence="1">
    <location>
        <begin position="21"/>
        <end position="39"/>
    </location>
</feature>
<dbReference type="EMBL" id="JAENJH010000004">
    <property type="protein sequence ID" value="MBK1786410.1"/>
    <property type="molecule type" value="Genomic_DNA"/>
</dbReference>
<reference evidence="2" key="1">
    <citation type="submission" date="2020-12" db="EMBL/GenBank/DDBJ databases">
        <title>Prauserella sp. ASG 168, a novel actinomycete isolated from cave rock.</title>
        <authorList>
            <person name="Suriyachadkun C."/>
        </authorList>
    </citation>
    <scope>NUCLEOTIDE SEQUENCE</scope>
    <source>
        <strain evidence="2">ASG 168</strain>
    </source>
</reference>
<keyword evidence="1" id="KW-0472">Membrane</keyword>
<keyword evidence="3" id="KW-1185">Reference proteome</keyword>
<keyword evidence="1" id="KW-1133">Transmembrane helix</keyword>
<evidence type="ECO:0000313" key="3">
    <source>
        <dbReference type="Proteomes" id="UP000635245"/>
    </source>
</evidence>
<evidence type="ECO:0000256" key="1">
    <source>
        <dbReference type="SAM" id="Phobius"/>
    </source>
</evidence>
<name>A0A934QTV4_9PSEU</name>